<keyword evidence="3" id="KW-1185">Reference proteome</keyword>
<accession>A0A7W6GAJ7</accession>
<keyword evidence="2" id="KW-0503">Monooxygenase</keyword>
<dbReference type="EMBL" id="JACIDW010000003">
    <property type="protein sequence ID" value="MBB3964015.1"/>
    <property type="molecule type" value="Genomic_DNA"/>
</dbReference>
<dbReference type="InterPro" id="IPR052936">
    <property type="entry name" value="Jasmonate_Hydroxylase-like"/>
</dbReference>
<evidence type="ECO:0000313" key="2">
    <source>
        <dbReference type="EMBL" id="MBB3964015.1"/>
    </source>
</evidence>
<protein>
    <submittedName>
        <fullName evidence="2">Heme-degrading monooxygenase HmoA</fullName>
    </submittedName>
</protein>
<keyword evidence="2" id="KW-0560">Oxidoreductase</keyword>
<dbReference type="Proteomes" id="UP000582090">
    <property type="component" value="Unassembled WGS sequence"/>
</dbReference>
<dbReference type="Gene3D" id="3.30.70.100">
    <property type="match status" value="1"/>
</dbReference>
<evidence type="ECO:0000313" key="3">
    <source>
        <dbReference type="Proteomes" id="UP000582090"/>
    </source>
</evidence>
<dbReference type="InterPro" id="IPR007138">
    <property type="entry name" value="ABM_dom"/>
</dbReference>
<sequence>MPDHKPSPFAKTPQPPYYVVTFSSQRTDGQNEAYWETGDAMVELAKQQPGYLGFESVRAANGFGITNSYWKDEASILGWKAHVDHMEAQRRGRVDWYSHYEIRVGLVQRAYGFSATEYDGETELGE</sequence>
<name>A0A7W6GAJ7_9HYPH</name>
<comment type="caution">
    <text evidence="2">The sequence shown here is derived from an EMBL/GenBank/DDBJ whole genome shotgun (WGS) entry which is preliminary data.</text>
</comment>
<gene>
    <name evidence="2" type="ORF">GGQ67_001654</name>
</gene>
<dbReference type="InterPro" id="IPR011008">
    <property type="entry name" value="Dimeric_a/b-barrel"/>
</dbReference>
<dbReference type="RefSeq" id="WP_183899663.1">
    <property type="nucleotide sequence ID" value="NZ_JACIDW010000003.1"/>
</dbReference>
<dbReference type="Pfam" id="PF03992">
    <property type="entry name" value="ABM"/>
    <property type="match status" value="1"/>
</dbReference>
<dbReference type="GO" id="GO:0004497">
    <property type="term" value="F:monooxygenase activity"/>
    <property type="evidence" value="ECO:0007669"/>
    <property type="project" value="UniProtKB-KW"/>
</dbReference>
<organism evidence="2 3">
    <name type="scientific">Rhizobium metallidurans</name>
    <dbReference type="NCBI Taxonomy" id="1265931"/>
    <lineage>
        <taxon>Bacteria</taxon>
        <taxon>Pseudomonadati</taxon>
        <taxon>Pseudomonadota</taxon>
        <taxon>Alphaproteobacteria</taxon>
        <taxon>Hyphomicrobiales</taxon>
        <taxon>Rhizobiaceae</taxon>
        <taxon>Rhizobium/Agrobacterium group</taxon>
        <taxon>Rhizobium</taxon>
    </lineage>
</organism>
<dbReference type="PANTHER" id="PTHR37811">
    <property type="entry name" value="BLL5343 PROTEIN"/>
    <property type="match status" value="1"/>
</dbReference>
<dbReference type="AlphaFoldDB" id="A0A7W6GAJ7"/>
<reference evidence="2 3" key="1">
    <citation type="submission" date="2020-08" db="EMBL/GenBank/DDBJ databases">
        <title>Genomic Encyclopedia of Type Strains, Phase IV (KMG-IV): sequencing the most valuable type-strain genomes for metagenomic binning, comparative biology and taxonomic classification.</title>
        <authorList>
            <person name="Goeker M."/>
        </authorList>
    </citation>
    <scope>NUCLEOTIDE SEQUENCE [LARGE SCALE GENOMIC DNA]</scope>
    <source>
        <strain evidence="2 3">DSM 26575</strain>
    </source>
</reference>
<dbReference type="SUPFAM" id="SSF54909">
    <property type="entry name" value="Dimeric alpha+beta barrel"/>
    <property type="match status" value="1"/>
</dbReference>
<evidence type="ECO:0000259" key="1">
    <source>
        <dbReference type="Pfam" id="PF03992"/>
    </source>
</evidence>
<dbReference type="PANTHER" id="PTHR37811:SF2">
    <property type="entry name" value="ABM DOMAIN-CONTAINING PROTEIN"/>
    <property type="match status" value="1"/>
</dbReference>
<feature type="domain" description="ABM" evidence="1">
    <location>
        <begin position="19"/>
        <end position="90"/>
    </location>
</feature>
<proteinExistence type="predicted"/>